<dbReference type="NCBIfam" id="TIGR01549">
    <property type="entry name" value="HAD-SF-IA-v1"/>
    <property type="match status" value="1"/>
</dbReference>
<dbReference type="InterPro" id="IPR023214">
    <property type="entry name" value="HAD_sf"/>
</dbReference>
<dbReference type="Gene3D" id="1.10.150.240">
    <property type="entry name" value="Putative phosphatase, domain 2"/>
    <property type="match status" value="1"/>
</dbReference>
<dbReference type="InterPro" id="IPR011951">
    <property type="entry name" value="HAD-SF_hydro_IA_YjjG/PynA"/>
</dbReference>
<sequence>MKYPILLFDLDDTILDTKTNAEKALKKMSSIVDFPFNQQQLLYWHQLNDKLWEKFEKKELTRDELLILRFKLYFDHFNKKVDAKKFNQTYLRLLKEEITLIPSAKEVISNLSQTRRIFAVSNGTKEKQFSQLSQAHLIDNFEKLFLSEDIGYQKPDPNFFKVVLDDLDVDKSETLVIGDSLTADISGANLSNIDSVWFNPTENNNKTDFKPTFEIKNLPQLEKILN</sequence>
<dbReference type="Gene3D" id="3.40.50.1000">
    <property type="entry name" value="HAD superfamily/HAD-like"/>
    <property type="match status" value="1"/>
</dbReference>
<dbReference type="SFLD" id="SFLDS00003">
    <property type="entry name" value="Haloacid_Dehalogenase"/>
    <property type="match status" value="1"/>
</dbReference>
<accession>A0A5P0ZLW7</accession>
<dbReference type="GO" id="GO:0008253">
    <property type="term" value="F:5'-nucleotidase activity"/>
    <property type="evidence" value="ECO:0007669"/>
    <property type="project" value="InterPro"/>
</dbReference>
<comment type="caution">
    <text evidence="1">The sequence shown here is derived from an EMBL/GenBank/DDBJ whole genome shotgun (WGS) entry which is preliminary data.</text>
</comment>
<dbReference type="RefSeq" id="WP_153384619.1">
    <property type="nucleotide sequence ID" value="NZ_VDFO01000060.1"/>
</dbReference>
<dbReference type="SFLD" id="SFLDG01129">
    <property type="entry name" value="C1.5:_HAD__Beta-PGM__Phosphata"/>
    <property type="match status" value="1"/>
</dbReference>
<dbReference type="NCBIfam" id="TIGR01509">
    <property type="entry name" value="HAD-SF-IA-v3"/>
    <property type="match status" value="1"/>
</dbReference>
<dbReference type="Proteomes" id="UP000371423">
    <property type="component" value="Unassembled WGS sequence"/>
</dbReference>
<dbReference type="SFLD" id="SFLDG01135">
    <property type="entry name" value="C1.5.6:_HAD__Beta-PGM__Phospha"/>
    <property type="match status" value="1"/>
</dbReference>
<dbReference type="InterPro" id="IPR006439">
    <property type="entry name" value="HAD-SF_hydro_IA"/>
</dbReference>
<dbReference type="Pfam" id="PF13419">
    <property type="entry name" value="HAD_2"/>
    <property type="match status" value="1"/>
</dbReference>
<dbReference type="InterPro" id="IPR023198">
    <property type="entry name" value="PGP-like_dom2"/>
</dbReference>
<gene>
    <name evidence="2" type="ORF">FHL05_11770</name>
    <name evidence="1" type="ORF">FHL06_02190</name>
</gene>
<name>A0A5P0ZLW7_9LACO</name>
<dbReference type="InterPro" id="IPR041492">
    <property type="entry name" value="HAD_2"/>
</dbReference>
<evidence type="ECO:0000313" key="2">
    <source>
        <dbReference type="EMBL" id="MQS98531.1"/>
    </source>
</evidence>
<dbReference type="EMBL" id="VDFO01000060">
    <property type="protein sequence ID" value="MQS98531.1"/>
    <property type="molecule type" value="Genomic_DNA"/>
</dbReference>
<keyword evidence="3" id="KW-1185">Reference proteome</keyword>
<dbReference type="OrthoDB" id="9802350at2"/>
<dbReference type="AlphaFoldDB" id="A0A5P0ZLW7"/>
<dbReference type="NCBIfam" id="TIGR02254">
    <property type="entry name" value="YjjG_YfnB"/>
    <property type="match status" value="1"/>
</dbReference>
<reference evidence="3 4" key="1">
    <citation type="journal article" date="2019" name="Syst. Appl. Microbiol.">
        <title>Polyphasic characterization of two novel Lactobacillus spp. isolated from blown salami packages: Description of Lactobacillus halodurans sp. nov. and Lactobacillus salsicarnum sp. nov.</title>
        <authorList>
            <person name="Schuster J.A."/>
            <person name="Klingl A."/>
            <person name="Vogel R.F."/>
            <person name="Ehrmann M.A."/>
        </authorList>
    </citation>
    <scope>NUCLEOTIDE SEQUENCE [LARGE SCALE GENOMIC DNA]</scope>
    <source>
        <strain evidence="2 3">TMW 1.1920</strain>
        <strain evidence="1 4">TMW 1.2172</strain>
    </source>
</reference>
<protein>
    <submittedName>
        <fullName evidence="1">Noncanonical pyrimidine nucleotidase, YjjG family</fullName>
    </submittedName>
</protein>
<organism evidence="1 4">
    <name type="scientific">Companilactobacillus halodurans</name>
    <dbReference type="NCBI Taxonomy" id="2584183"/>
    <lineage>
        <taxon>Bacteria</taxon>
        <taxon>Bacillati</taxon>
        <taxon>Bacillota</taxon>
        <taxon>Bacilli</taxon>
        <taxon>Lactobacillales</taxon>
        <taxon>Lactobacillaceae</taxon>
        <taxon>Companilactobacillus</taxon>
    </lineage>
</organism>
<dbReference type="InterPro" id="IPR052550">
    <property type="entry name" value="Pyrimidine_5'-ntase_YjjG"/>
</dbReference>
<dbReference type="PANTHER" id="PTHR47478:SF1">
    <property type="entry name" value="PYRIMIDINE 5'-NUCLEOTIDASE YJJG"/>
    <property type="match status" value="1"/>
</dbReference>
<dbReference type="EMBL" id="VDFP01000002">
    <property type="protein sequence ID" value="MQS75207.1"/>
    <property type="molecule type" value="Genomic_DNA"/>
</dbReference>
<evidence type="ECO:0000313" key="4">
    <source>
        <dbReference type="Proteomes" id="UP000414364"/>
    </source>
</evidence>
<dbReference type="SUPFAM" id="SSF56784">
    <property type="entry name" value="HAD-like"/>
    <property type="match status" value="1"/>
</dbReference>
<evidence type="ECO:0000313" key="1">
    <source>
        <dbReference type="EMBL" id="MQS75207.1"/>
    </source>
</evidence>
<dbReference type="PANTHER" id="PTHR47478">
    <property type="match status" value="1"/>
</dbReference>
<dbReference type="InterPro" id="IPR036412">
    <property type="entry name" value="HAD-like_sf"/>
</dbReference>
<evidence type="ECO:0000313" key="3">
    <source>
        <dbReference type="Proteomes" id="UP000371423"/>
    </source>
</evidence>
<proteinExistence type="predicted"/>
<dbReference type="Proteomes" id="UP000414364">
    <property type="component" value="Unassembled WGS sequence"/>
</dbReference>